<evidence type="ECO:0000313" key="2">
    <source>
        <dbReference type="Proteomes" id="UP000320582"/>
    </source>
</evidence>
<sequence length="76" mass="8010">MWADIGSTALSLARMHTPNADVARAISGEAPVLYAQEHVIDARTAPKVRARIFAHSAETAPKTQAEARIGTINTGG</sequence>
<dbReference type="EMBL" id="VFPT01000001">
    <property type="protein sequence ID" value="TQM91638.1"/>
    <property type="molecule type" value="Genomic_DNA"/>
</dbReference>
<name>A0A543K981_9RHOB</name>
<dbReference type="Proteomes" id="UP000320582">
    <property type="component" value="Unassembled WGS sequence"/>
</dbReference>
<comment type="caution">
    <text evidence="1">The sequence shown here is derived from an EMBL/GenBank/DDBJ whole genome shotgun (WGS) entry which is preliminary data.</text>
</comment>
<dbReference type="RefSeq" id="WP_142079411.1">
    <property type="nucleotide sequence ID" value="NZ_VFPT01000001.1"/>
</dbReference>
<dbReference type="AlphaFoldDB" id="A0A543K981"/>
<reference evidence="1 2" key="1">
    <citation type="submission" date="2019-06" db="EMBL/GenBank/DDBJ databases">
        <title>Genomic Encyclopedia of Archaeal and Bacterial Type Strains, Phase II (KMG-II): from individual species to whole genera.</title>
        <authorList>
            <person name="Goeker M."/>
        </authorList>
    </citation>
    <scope>NUCLEOTIDE SEQUENCE [LARGE SCALE GENOMIC DNA]</scope>
    <source>
        <strain evidence="1 2">DSM 18423</strain>
    </source>
</reference>
<organism evidence="1 2">
    <name type="scientific">Roseinatronobacter monicus</name>
    <dbReference type="NCBI Taxonomy" id="393481"/>
    <lineage>
        <taxon>Bacteria</taxon>
        <taxon>Pseudomonadati</taxon>
        <taxon>Pseudomonadota</taxon>
        <taxon>Alphaproteobacteria</taxon>
        <taxon>Rhodobacterales</taxon>
        <taxon>Paracoccaceae</taxon>
        <taxon>Roseinatronobacter</taxon>
    </lineage>
</organism>
<keyword evidence="2" id="KW-1185">Reference proteome</keyword>
<protein>
    <submittedName>
        <fullName evidence="1">Uncharacterized protein</fullName>
    </submittedName>
</protein>
<proteinExistence type="predicted"/>
<evidence type="ECO:0000313" key="1">
    <source>
        <dbReference type="EMBL" id="TQM91638.1"/>
    </source>
</evidence>
<accession>A0A543K981</accession>
<gene>
    <name evidence="1" type="ORF">BD293_0213</name>
</gene>